<dbReference type="Proteomes" id="UP000591735">
    <property type="component" value="Unassembled WGS sequence"/>
</dbReference>
<dbReference type="Gene3D" id="2.20.70.10">
    <property type="match status" value="1"/>
</dbReference>
<name>A0A840UQJ9_9GAMM</name>
<dbReference type="Pfam" id="PF00293">
    <property type="entry name" value="NUDIX"/>
    <property type="match status" value="1"/>
</dbReference>
<dbReference type="Pfam" id="PF14803">
    <property type="entry name" value="Zn_ribbon_Nudix"/>
    <property type="match status" value="1"/>
</dbReference>
<proteinExistence type="predicted"/>
<dbReference type="InterPro" id="IPR029401">
    <property type="entry name" value="Nudix_N"/>
</dbReference>
<organism evidence="2 3">
    <name type="scientific">Marinobacter oulmenensis</name>
    <dbReference type="NCBI Taxonomy" id="643747"/>
    <lineage>
        <taxon>Bacteria</taxon>
        <taxon>Pseudomonadati</taxon>
        <taxon>Pseudomonadota</taxon>
        <taxon>Gammaproteobacteria</taxon>
        <taxon>Pseudomonadales</taxon>
        <taxon>Marinobacteraceae</taxon>
        <taxon>Marinobacter</taxon>
    </lineage>
</organism>
<protein>
    <submittedName>
        <fullName evidence="2">ADP-ribose pyrophosphatase YjhB (NUDIX family)</fullName>
    </submittedName>
</protein>
<reference evidence="2 3" key="1">
    <citation type="submission" date="2020-08" db="EMBL/GenBank/DDBJ databases">
        <title>Genomic Encyclopedia of Type Strains, Phase IV (KMG-IV): sequencing the most valuable type-strain genomes for metagenomic binning, comparative biology and taxonomic classification.</title>
        <authorList>
            <person name="Goeker M."/>
        </authorList>
    </citation>
    <scope>NUCLEOTIDE SEQUENCE [LARGE SCALE GENOMIC DNA]</scope>
    <source>
        <strain evidence="2 3">DSM 22359</strain>
    </source>
</reference>
<dbReference type="RefSeq" id="WP_183706498.1">
    <property type="nucleotide sequence ID" value="NZ_JACHFE010000012.1"/>
</dbReference>
<dbReference type="GO" id="GO:0003824">
    <property type="term" value="F:catalytic activity"/>
    <property type="evidence" value="ECO:0007669"/>
    <property type="project" value="UniProtKB-ARBA"/>
</dbReference>
<dbReference type="PANTHER" id="PTHR43222:SF2">
    <property type="entry name" value="NUDIX HYDROLASE 23, CHLOROPLASTIC"/>
    <property type="match status" value="1"/>
</dbReference>
<dbReference type="InterPro" id="IPR015797">
    <property type="entry name" value="NUDIX_hydrolase-like_dom_sf"/>
</dbReference>
<evidence type="ECO:0000259" key="1">
    <source>
        <dbReference type="PROSITE" id="PS51462"/>
    </source>
</evidence>
<evidence type="ECO:0000313" key="3">
    <source>
        <dbReference type="Proteomes" id="UP000591735"/>
    </source>
</evidence>
<dbReference type="EMBL" id="JACHFE010000012">
    <property type="protein sequence ID" value="MBB5322858.1"/>
    <property type="molecule type" value="Genomic_DNA"/>
</dbReference>
<dbReference type="CDD" id="cd04511">
    <property type="entry name" value="NUDIX_Hydrolase"/>
    <property type="match status" value="1"/>
</dbReference>
<gene>
    <name evidence="2" type="ORF">HNR38_003375</name>
</gene>
<feature type="domain" description="Nudix hydrolase" evidence="1">
    <location>
        <begin position="36"/>
        <end position="159"/>
    </location>
</feature>
<keyword evidence="3" id="KW-1185">Reference proteome</keyword>
<dbReference type="PANTHER" id="PTHR43222">
    <property type="entry name" value="NUDIX HYDROLASE 23"/>
    <property type="match status" value="1"/>
</dbReference>
<dbReference type="InterPro" id="IPR000086">
    <property type="entry name" value="NUDIX_hydrolase_dom"/>
</dbReference>
<dbReference type="AlphaFoldDB" id="A0A840UQJ9"/>
<evidence type="ECO:0000313" key="2">
    <source>
        <dbReference type="EMBL" id="MBB5322858.1"/>
    </source>
</evidence>
<dbReference type="PROSITE" id="PS51462">
    <property type="entry name" value="NUDIX"/>
    <property type="match status" value="1"/>
</dbReference>
<comment type="caution">
    <text evidence="2">The sequence shown here is derived from an EMBL/GenBank/DDBJ whole genome shotgun (WGS) entry which is preliminary data.</text>
</comment>
<sequence length="185" mass="21340">MNYCSTCGHPVEQRIPEGDNRHRFVCPNCDTIHYQNPNIVAGTVPVWEGKILLCRRAIEPRYGYWTLPAGFMENAETTVEAAARETREEALAEVDIHGLYSIIDVPHINQVHMFYRATLMDGTFGAGEESLESQLFLPEDIPWQELSFPTVRKTLELFLEDMHSEQYQVHISAIRPEDRYRSSIR</sequence>
<dbReference type="SUPFAM" id="SSF55811">
    <property type="entry name" value="Nudix"/>
    <property type="match status" value="1"/>
</dbReference>
<dbReference type="Gene3D" id="3.90.79.10">
    <property type="entry name" value="Nucleoside Triphosphate Pyrophosphohydrolase"/>
    <property type="match status" value="1"/>
</dbReference>
<accession>A0A840UQJ9</accession>